<accession>A0A9P0IT55</accession>
<evidence type="ECO:0000256" key="5">
    <source>
        <dbReference type="ARBA" id="ARBA00023136"/>
    </source>
</evidence>
<sequence>MGLSCGASVVKYGIFIFNLLCAVAGIALIVVGAIPLFKLDDIRDAFPENEPAIVPIIVVCLGSIIFLISFFGCCGAIRENQCMVSTYAFFLLILVILQIVVAVFAFMYTADLANAAKDGFGRLFDDRENPSTGAAIDQIQRGLECCGTTGPASWGVGNIPQSCCAEASCNLLNSHPTGCSTMLADIVNGSGLLIAWFAIIFAGIELVGVIFACCLANSIRNADRRQYA</sequence>
<comment type="similarity">
    <text evidence="2 7">Belongs to the tetraspanin (TM4SF) family.</text>
</comment>
<dbReference type="CDD" id="cd03127">
    <property type="entry name" value="tetraspanin_LEL"/>
    <property type="match status" value="1"/>
</dbReference>
<dbReference type="Pfam" id="PF00335">
    <property type="entry name" value="Tetraspanin"/>
    <property type="match status" value="1"/>
</dbReference>
<dbReference type="PROSITE" id="PS00421">
    <property type="entry name" value="TM4_1"/>
    <property type="match status" value="1"/>
</dbReference>
<reference evidence="8" key="1">
    <citation type="submission" date="2022-01" db="EMBL/GenBank/DDBJ databases">
        <authorList>
            <person name="King R."/>
        </authorList>
    </citation>
    <scope>NUCLEOTIDE SEQUENCE</scope>
</reference>
<keyword evidence="5 7" id="KW-0472">Membrane</keyword>
<keyword evidence="6" id="KW-1015">Disulfide bond</keyword>
<evidence type="ECO:0000256" key="1">
    <source>
        <dbReference type="ARBA" id="ARBA00004141"/>
    </source>
</evidence>
<comment type="subcellular location">
    <subcellularLocation>
        <location evidence="1 7">Membrane</location>
        <topology evidence="1 7">Multi-pass membrane protein</topology>
    </subcellularLocation>
</comment>
<dbReference type="PANTHER" id="PTHR19282:SF521">
    <property type="entry name" value="IP01817P-RELATED"/>
    <property type="match status" value="1"/>
</dbReference>
<dbReference type="InterPro" id="IPR018499">
    <property type="entry name" value="Tetraspanin/Peripherin"/>
</dbReference>
<dbReference type="GO" id="GO:0005886">
    <property type="term" value="C:plasma membrane"/>
    <property type="evidence" value="ECO:0007669"/>
    <property type="project" value="TreeGrafter"/>
</dbReference>
<feature type="transmembrane region" description="Helical" evidence="7">
    <location>
        <begin position="193"/>
        <end position="216"/>
    </location>
</feature>
<dbReference type="InterPro" id="IPR018503">
    <property type="entry name" value="Tetraspanin_CS"/>
</dbReference>
<evidence type="ECO:0000256" key="3">
    <source>
        <dbReference type="ARBA" id="ARBA00022692"/>
    </source>
</evidence>
<evidence type="ECO:0000313" key="8">
    <source>
        <dbReference type="EMBL" id="CAH1714952.1"/>
    </source>
</evidence>
<proteinExistence type="inferred from homology"/>
<reference evidence="8" key="2">
    <citation type="submission" date="2022-10" db="EMBL/GenBank/DDBJ databases">
        <authorList>
            <consortium name="ENA_rothamsted_submissions"/>
            <consortium name="culmorum"/>
            <person name="King R."/>
        </authorList>
    </citation>
    <scope>NUCLEOTIDE SEQUENCE</scope>
</reference>
<name>A0A9P0IT55_9DIPT</name>
<dbReference type="AlphaFoldDB" id="A0A9P0IT55"/>
<feature type="transmembrane region" description="Helical" evidence="7">
    <location>
        <begin position="89"/>
        <end position="110"/>
    </location>
</feature>
<dbReference type="PIRSF" id="PIRSF002419">
    <property type="entry name" value="Tetraspanin"/>
    <property type="match status" value="1"/>
</dbReference>
<evidence type="ECO:0000256" key="2">
    <source>
        <dbReference type="ARBA" id="ARBA00006840"/>
    </source>
</evidence>
<dbReference type="Gene3D" id="1.10.1450.10">
    <property type="entry name" value="Tetraspanin"/>
    <property type="match status" value="1"/>
</dbReference>
<evidence type="ECO:0000256" key="4">
    <source>
        <dbReference type="ARBA" id="ARBA00022989"/>
    </source>
</evidence>
<evidence type="ECO:0000256" key="7">
    <source>
        <dbReference type="RuleBase" id="RU361218"/>
    </source>
</evidence>
<dbReference type="InterPro" id="IPR000301">
    <property type="entry name" value="Tetraspanin_animals"/>
</dbReference>
<protein>
    <recommendedName>
        <fullName evidence="7">Tetraspanin</fullName>
    </recommendedName>
</protein>
<dbReference type="EMBL" id="OU895877">
    <property type="protein sequence ID" value="CAH1714952.1"/>
    <property type="molecule type" value="Genomic_DNA"/>
</dbReference>
<dbReference type="InterPro" id="IPR008952">
    <property type="entry name" value="Tetraspanin_EC2_sf"/>
</dbReference>
<keyword evidence="3 7" id="KW-0812">Transmembrane</keyword>
<organism evidence="8 9">
    <name type="scientific">Chironomus riparius</name>
    <dbReference type="NCBI Taxonomy" id="315576"/>
    <lineage>
        <taxon>Eukaryota</taxon>
        <taxon>Metazoa</taxon>
        <taxon>Ecdysozoa</taxon>
        <taxon>Arthropoda</taxon>
        <taxon>Hexapoda</taxon>
        <taxon>Insecta</taxon>
        <taxon>Pterygota</taxon>
        <taxon>Neoptera</taxon>
        <taxon>Endopterygota</taxon>
        <taxon>Diptera</taxon>
        <taxon>Nematocera</taxon>
        <taxon>Chironomoidea</taxon>
        <taxon>Chironomidae</taxon>
        <taxon>Chironominae</taxon>
        <taxon>Chironomus</taxon>
    </lineage>
</organism>
<keyword evidence="9" id="KW-1185">Reference proteome</keyword>
<evidence type="ECO:0000256" key="6">
    <source>
        <dbReference type="PIRSR" id="PIRSR002419-1"/>
    </source>
</evidence>
<feature type="disulfide bond" evidence="6">
    <location>
        <begin position="145"/>
        <end position="179"/>
    </location>
</feature>
<dbReference type="Proteomes" id="UP001153620">
    <property type="component" value="Chromosome 1"/>
</dbReference>
<gene>
    <name evidence="8" type="ORF">CHIRRI_LOCUS3656</name>
</gene>
<dbReference type="PRINTS" id="PR00259">
    <property type="entry name" value="TMFOUR"/>
</dbReference>
<evidence type="ECO:0000313" key="9">
    <source>
        <dbReference type="Proteomes" id="UP001153620"/>
    </source>
</evidence>
<feature type="transmembrane region" description="Helical" evidence="7">
    <location>
        <begin position="12"/>
        <end position="37"/>
    </location>
</feature>
<keyword evidence="4 7" id="KW-1133">Transmembrane helix</keyword>
<feature type="transmembrane region" description="Helical" evidence="7">
    <location>
        <begin position="52"/>
        <end position="77"/>
    </location>
</feature>
<dbReference type="SUPFAM" id="SSF48652">
    <property type="entry name" value="Tetraspanin"/>
    <property type="match status" value="1"/>
</dbReference>
<dbReference type="PANTHER" id="PTHR19282">
    <property type="entry name" value="TETRASPANIN"/>
    <property type="match status" value="1"/>
</dbReference>
<feature type="disulfide bond" evidence="6">
    <location>
        <begin position="146"/>
        <end position="164"/>
    </location>
</feature>